<organism evidence="3 4">
    <name type="scientific">Mycena metata</name>
    <dbReference type="NCBI Taxonomy" id="1033252"/>
    <lineage>
        <taxon>Eukaryota</taxon>
        <taxon>Fungi</taxon>
        <taxon>Dikarya</taxon>
        <taxon>Basidiomycota</taxon>
        <taxon>Agaricomycotina</taxon>
        <taxon>Agaricomycetes</taxon>
        <taxon>Agaricomycetidae</taxon>
        <taxon>Agaricales</taxon>
        <taxon>Marasmiineae</taxon>
        <taxon>Mycenaceae</taxon>
        <taxon>Mycena</taxon>
    </lineage>
</organism>
<evidence type="ECO:0000256" key="2">
    <source>
        <dbReference type="SAM" id="SignalP"/>
    </source>
</evidence>
<feature type="region of interest" description="Disordered" evidence="1">
    <location>
        <begin position="63"/>
        <end position="153"/>
    </location>
</feature>
<feature type="compositionally biased region" description="Polar residues" evidence="1">
    <location>
        <begin position="136"/>
        <end position="146"/>
    </location>
</feature>
<evidence type="ECO:0000256" key="1">
    <source>
        <dbReference type="SAM" id="MobiDB-lite"/>
    </source>
</evidence>
<feature type="chain" id="PRO_5042208068" description="Secreted protein" evidence="2">
    <location>
        <begin position="17"/>
        <end position="153"/>
    </location>
</feature>
<evidence type="ECO:0000313" key="4">
    <source>
        <dbReference type="Proteomes" id="UP001215598"/>
    </source>
</evidence>
<accession>A0AAD7MFC9</accession>
<keyword evidence="4" id="KW-1185">Reference proteome</keyword>
<comment type="caution">
    <text evidence="3">The sequence shown here is derived from an EMBL/GenBank/DDBJ whole genome shotgun (WGS) entry which is preliminary data.</text>
</comment>
<dbReference type="AlphaFoldDB" id="A0AAD7MFC9"/>
<dbReference type="EMBL" id="JARKIB010000321">
    <property type="protein sequence ID" value="KAJ7714639.1"/>
    <property type="molecule type" value="Genomic_DNA"/>
</dbReference>
<dbReference type="Proteomes" id="UP001215598">
    <property type="component" value="Unassembled WGS sequence"/>
</dbReference>
<name>A0AAD7MFC9_9AGAR</name>
<proteinExistence type="predicted"/>
<feature type="compositionally biased region" description="Gly residues" evidence="1">
    <location>
        <begin position="66"/>
        <end position="76"/>
    </location>
</feature>
<keyword evidence="2" id="KW-0732">Signal</keyword>
<gene>
    <name evidence="3" type="ORF">B0H16DRAFT_520760</name>
</gene>
<feature type="compositionally biased region" description="Basic and acidic residues" evidence="1">
    <location>
        <begin position="123"/>
        <end position="135"/>
    </location>
</feature>
<sequence>MVTVSFTFRFFWACSCSCCSICRFKAVGALTRFEVGGRMSRVSTSGLRDRGARTFVIAVESSTLGGDIGGEGGWGGSRRTESPSSCTGTEEPDNKKSSEIKAQGGPGGGTKESMNSCSGSEVRGFRKSDGSELKRSTSSASVNKSCNWEAGAG</sequence>
<reference evidence="3" key="1">
    <citation type="submission" date="2023-03" db="EMBL/GenBank/DDBJ databases">
        <title>Massive genome expansion in bonnet fungi (Mycena s.s.) driven by repeated elements and novel gene families across ecological guilds.</title>
        <authorList>
            <consortium name="Lawrence Berkeley National Laboratory"/>
            <person name="Harder C.B."/>
            <person name="Miyauchi S."/>
            <person name="Viragh M."/>
            <person name="Kuo A."/>
            <person name="Thoen E."/>
            <person name="Andreopoulos B."/>
            <person name="Lu D."/>
            <person name="Skrede I."/>
            <person name="Drula E."/>
            <person name="Henrissat B."/>
            <person name="Morin E."/>
            <person name="Kohler A."/>
            <person name="Barry K."/>
            <person name="LaButti K."/>
            <person name="Morin E."/>
            <person name="Salamov A."/>
            <person name="Lipzen A."/>
            <person name="Mereny Z."/>
            <person name="Hegedus B."/>
            <person name="Baldrian P."/>
            <person name="Stursova M."/>
            <person name="Weitz H."/>
            <person name="Taylor A."/>
            <person name="Grigoriev I.V."/>
            <person name="Nagy L.G."/>
            <person name="Martin F."/>
            <person name="Kauserud H."/>
        </authorList>
    </citation>
    <scope>NUCLEOTIDE SEQUENCE</scope>
    <source>
        <strain evidence="3">CBHHK182m</strain>
    </source>
</reference>
<evidence type="ECO:0008006" key="5">
    <source>
        <dbReference type="Google" id="ProtNLM"/>
    </source>
</evidence>
<evidence type="ECO:0000313" key="3">
    <source>
        <dbReference type="EMBL" id="KAJ7714639.1"/>
    </source>
</evidence>
<feature type="signal peptide" evidence="2">
    <location>
        <begin position="1"/>
        <end position="16"/>
    </location>
</feature>
<protein>
    <recommendedName>
        <fullName evidence="5">Secreted protein</fullName>
    </recommendedName>
</protein>